<feature type="region of interest" description="Disordered" evidence="4">
    <location>
        <begin position="1"/>
        <end position="81"/>
    </location>
</feature>
<sequence>MDALEGAPSGKEKATSVGLGGTPSNVSAIDIPEGGNIQETSDPRRGINTRGRRGRRSTVAERQSKRNPPPLKPSEGTPTMRRKLLFEVPPDKPKEEDSIEDALEGLTNPWSYYNHFFDLICPVLPGMGFFGMELDVSSYIFGRHLPAEEIICPLDGLFNANREALQTLCPNGWVSEDVLTLVAAMAKSQNEGDMPLRWWLPPLFSKIALNPTSHDPRWLESIKLKFMGKADHLVKICIPMHLRNHWYLMVLDMTNDEMVYFDSNKDPLEMKDHLDQMNYAYFVQKMLADPGMYKTWVGFSPKCSDYHPAKPKTGMIAGFGLHNGCCNLYFLLTTSWRWAINDMTRMRLTVDLVLGRHNPIRTDVGKFAVDEWDRQVIQETKRKKKAALVAEASSSVEI</sequence>
<organism evidence="6 7">
    <name type="scientific">Stylosanthes scabra</name>
    <dbReference type="NCBI Taxonomy" id="79078"/>
    <lineage>
        <taxon>Eukaryota</taxon>
        <taxon>Viridiplantae</taxon>
        <taxon>Streptophyta</taxon>
        <taxon>Embryophyta</taxon>
        <taxon>Tracheophyta</taxon>
        <taxon>Spermatophyta</taxon>
        <taxon>Magnoliopsida</taxon>
        <taxon>eudicotyledons</taxon>
        <taxon>Gunneridae</taxon>
        <taxon>Pentapetalae</taxon>
        <taxon>rosids</taxon>
        <taxon>fabids</taxon>
        <taxon>Fabales</taxon>
        <taxon>Fabaceae</taxon>
        <taxon>Papilionoideae</taxon>
        <taxon>50 kb inversion clade</taxon>
        <taxon>dalbergioids sensu lato</taxon>
        <taxon>Dalbergieae</taxon>
        <taxon>Pterocarpus clade</taxon>
        <taxon>Stylosanthes</taxon>
    </lineage>
</organism>
<evidence type="ECO:0000256" key="1">
    <source>
        <dbReference type="ARBA" id="ARBA00005234"/>
    </source>
</evidence>
<dbReference type="Gene3D" id="3.40.395.10">
    <property type="entry name" value="Adenoviral Proteinase, Chain A"/>
    <property type="match status" value="1"/>
</dbReference>
<dbReference type="SUPFAM" id="SSF54001">
    <property type="entry name" value="Cysteine proteinases"/>
    <property type="match status" value="1"/>
</dbReference>
<accession>A0ABU6WGW2</accession>
<dbReference type="InterPro" id="IPR003653">
    <property type="entry name" value="Peptidase_C48_C"/>
</dbReference>
<keyword evidence="7" id="KW-1185">Reference proteome</keyword>
<reference evidence="6 7" key="1">
    <citation type="journal article" date="2023" name="Plants (Basel)">
        <title>Bridging the Gap: Combining Genomics and Transcriptomics Approaches to Understand Stylosanthes scabra, an Orphan Legume from the Brazilian Caatinga.</title>
        <authorList>
            <person name="Ferreira-Neto J.R.C."/>
            <person name="da Silva M.D."/>
            <person name="Binneck E."/>
            <person name="de Melo N.F."/>
            <person name="da Silva R.H."/>
            <person name="de Melo A.L.T.M."/>
            <person name="Pandolfi V."/>
            <person name="Bustamante F.O."/>
            <person name="Brasileiro-Vidal A.C."/>
            <person name="Benko-Iseppon A.M."/>
        </authorList>
    </citation>
    <scope>NUCLEOTIDE SEQUENCE [LARGE SCALE GENOMIC DNA]</scope>
    <source>
        <tissue evidence="6">Leaves</tissue>
    </source>
</reference>
<evidence type="ECO:0000313" key="6">
    <source>
        <dbReference type="EMBL" id="MED6184360.1"/>
    </source>
</evidence>
<dbReference type="InterPro" id="IPR038765">
    <property type="entry name" value="Papain-like_cys_pep_sf"/>
</dbReference>
<name>A0ABU6WGW2_9FABA</name>
<keyword evidence="3" id="KW-0378">Hydrolase</keyword>
<evidence type="ECO:0000256" key="3">
    <source>
        <dbReference type="ARBA" id="ARBA00022801"/>
    </source>
</evidence>
<gene>
    <name evidence="6" type="ORF">PIB30_046700</name>
</gene>
<feature type="domain" description="Ubiquitin-like protease family profile" evidence="5">
    <location>
        <begin position="158"/>
        <end position="398"/>
    </location>
</feature>
<dbReference type="Pfam" id="PF02902">
    <property type="entry name" value="Peptidase_C48"/>
    <property type="match status" value="1"/>
</dbReference>
<dbReference type="Proteomes" id="UP001341840">
    <property type="component" value="Unassembled WGS sequence"/>
</dbReference>
<evidence type="ECO:0000259" key="5">
    <source>
        <dbReference type="PROSITE" id="PS50600"/>
    </source>
</evidence>
<evidence type="ECO:0000256" key="4">
    <source>
        <dbReference type="SAM" id="MobiDB-lite"/>
    </source>
</evidence>
<dbReference type="EMBL" id="JASCZI010181536">
    <property type="protein sequence ID" value="MED6184360.1"/>
    <property type="molecule type" value="Genomic_DNA"/>
</dbReference>
<dbReference type="PROSITE" id="PS50600">
    <property type="entry name" value="ULP_PROTEASE"/>
    <property type="match status" value="1"/>
</dbReference>
<keyword evidence="2" id="KW-0645">Protease</keyword>
<protein>
    <recommendedName>
        <fullName evidence="5">Ubiquitin-like protease family profile domain-containing protein</fullName>
    </recommendedName>
</protein>
<evidence type="ECO:0000313" key="7">
    <source>
        <dbReference type="Proteomes" id="UP001341840"/>
    </source>
</evidence>
<evidence type="ECO:0000256" key="2">
    <source>
        <dbReference type="ARBA" id="ARBA00022670"/>
    </source>
</evidence>
<comment type="similarity">
    <text evidence="1">Belongs to the peptidase C48 family.</text>
</comment>
<proteinExistence type="inferred from homology"/>
<comment type="caution">
    <text evidence="6">The sequence shown here is derived from an EMBL/GenBank/DDBJ whole genome shotgun (WGS) entry which is preliminary data.</text>
</comment>